<sequence>PETRKYKGRRRPIPPELIRIDVCGVGIGVYERLMEQGLDVMGIDVREATSDPTLYVNKRSELYWKLREHFESGMISIPNDKVLIRELASIKYELDSRGRILIWSKQRMKKEGIKSPDRAEALMLAFADYYPDVLKDKPKSWQQQWIEKTEKMPEVDPWEKYAREAIKEDMGDMIYFDDERAESIW</sequence>
<dbReference type="AlphaFoldDB" id="X1CT75"/>
<protein>
    <submittedName>
        <fullName evidence="1">Uncharacterized protein</fullName>
    </submittedName>
</protein>
<organism evidence="1">
    <name type="scientific">marine sediment metagenome</name>
    <dbReference type="NCBI Taxonomy" id="412755"/>
    <lineage>
        <taxon>unclassified sequences</taxon>
        <taxon>metagenomes</taxon>
        <taxon>ecological metagenomes</taxon>
    </lineage>
</organism>
<dbReference type="Gene3D" id="3.30.420.240">
    <property type="match status" value="1"/>
</dbReference>
<dbReference type="EMBL" id="BART01022673">
    <property type="protein sequence ID" value="GAG99308.1"/>
    <property type="molecule type" value="Genomic_DNA"/>
</dbReference>
<evidence type="ECO:0000313" key="1">
    <source>
        <dbReference type="EMBL" id="GAG99308.1"/>
    </source>
</evidence>
<feature type="non-terminal residue" evidence="1">
    <location>
        <position position="1"/>
    </location>
</feature>
<accession>X1CT75</accession>
<comment type="caution">
    <text evidence="1">The sequence shown here is derived from an EMBL/GenBank/DDBJ whole genome shotgun (WGS) entry which is preliminary data.</text>
</comment>
<reference evidence="1" key="1">
    <citation type="journal article" date="2014" name="Front. Microbiol.">
        <title>High frequency of phylogenetically diverse reductive dehalogenase-homologous genes in deep subseafloor sedimentary metagenomes.</title>
        <authorList>
            <person name="Kawai M."/>
            <person name="Futagami T."/>
            <person name="Toyoda A."/>
            <person name="Takaki Y."/>
            <person name="Nishi S."/>
            <person name="Hori S."/>
            <person name="Arai W."/>
            <person name="Tsubouchi T."/>
            <person name="Morono Y."/>
            <person name="Uchiyama I."/>
            <person name="Ito T."/>
            <person name="Fujiyama A."/>
            <person name="Inagaki F."/>
            <person name="Takami H."/>
        </authorList>
    </citation>
    <scope>NUCLEOTIDE SEQUENCE</scope>
    <source>
        <strain evidence="1">Expedition CK06-06</strain>
    </source>
</reference>
<gene>
    <name evidence="1" type="ORF">S01H4_41453</name>
</gene>
<proteinExistence type="predicted"/>
<name>X1CT75_9ZZZZ</name>